<name>A0ACD4R908_9BACI</name>
<dbReference type="EMBL" id="CP126116">
    <property type="protein sequence ID" value="WHZ56968.1"/>
    <property type="molecule type" value="Genomic_DNA"/>
</dbReference>
<evidence type="ECO:0000313" key="2">
    <source>
        <dbReference type="Proteomes" id="UP001226091"/>
    </source>
</evidence>
<dbReference type="Proteomes" id="UP001226091">
    <property type="component" value="Chromosome"/>
</dbReference>
<proteinExistence type="predicted"/>
<sequence>MPVIRNTISIKAPIEVCFDLARNVEIHPKTTKKTKEKAVGGVTTGLLEEGDTVEWEALHFGIKQRLSSKITEMNRPYEFKDMMVKGAFKSFIHTHTFVASGNETVMIDHFDYLSPLGFLGKAADFLFLERYMQKFLSDRAGELKKIAETN</sequence>
<keyword evidence="2" id="KW-1185">Reference proteome</keyword>
<evidence type="ECO:0000313" key="1">
    <source>
        <dbReference type="EMBL" id="WHZ56968.1"/>
    </source>
</evidence>
<reference evidence="2" key="1">
    <citation type="journal article" date="2025" name="Aquaculture">
        <title>Assessment of the bioflocculant production and safety properties of Metabacillus hrfriensis sp. nov. based on phenotypic and whole-genome sequencing analysis.</title>
        <authorList>
            <person name="Zhang R."/>
            <person name="Zhao Z."/>
            <person name="Luo L."/>
            <person name="Wang S."/>
            <person name="Guo K."/>
            <person name="Xu W."/>
        </authorList>
    </citation>
    <scope>NUCLEOTIDE SEQUENCE [LARGE SCALE GENOMIC DNA]</scope>
    <source>
        <strain evidence="2">CT-WN-B3</strain>
    </source>
</reference>
<accession>A0ACD4R908</accession>
<gene>
    <name evidence="1" type="ORF">QLQ22_20110</name>
</gene>
<organism evidence="1 2">
    <name type="scientific">Metabacillus hrfriensis</name>
    <dbReference type="NCBI Taxonomy" id="3048891"/>
    <lineage>
        <taxon>Bacteria</taxon>
        <taxon>Bacillati</taxon>
        <taxon>Bacillota</taxon>
        <taxon>Bacilli</taxon>
        <taxon>Bacillales</taxon>
        <taxon>Bacillaceae</taxon>
        <taxon>Metabacillus</taxon>
    </lineage>
</organism>
<protein>
    <submittedName>
        <fullName evidence="1">SRPBCC family protein</fullName>
    </submittedName>
</protein>